<organism evidence="2 3">
    <name type="scientific">Phytophthora palmivora</name>
    <dbReference type="NCBI Taxonomy" id="4796"/>
    <lineage>
        <taxon>Eukaryota</taxon>
        <taxon>Sar</taxon>
        <taxon>Stramenopiles</taxon>
        <taxon>Oomycota</taxon>
        <taxon>Peronosporomycetes</taxon>
        <taxon>Peronosporales</taxon>
        <taxon>Peronosporaceae</taxon>
        <taxon>Phytophthora</taxon>
    </lineage>
</organism>
<feature type="region of interest" description="Disordered" evidence="1">
    <location>
        <begin position="127"/>
        <end position="161"/>
    </location>
</feature>
<dbReference type="AlphaFoldDB" id="A0A2P4YS50"/>
<reference evidence="2 3" key="1">
    <citation type="journal article" date="2017" name="Genome Biol. Evol.">
        <title>Phytophthora megakarya and P. palmivora, closely related causal agents of cacao black pod rot, underwent increases in genome sizes and gene numbers by different mechanisms.</title>
        <authorList>
            <person name="Ali S.S."/>
            <person name="Shao J."/>
            <person name="Lary D.J."/>
            <person name="Kronmiller B."/>
            <person name="Shen D."/>
            <person name="Strem M.D."/>
            <person name="Amoako-Attah I."/>
            <person name="Akrofi A.Y."/>
            <person name="Begoude B.A."/>
            <person name="Ten Hoopen G.M."/>
            <person name="Coulibaly K."/>
            <person name="Kebe B.I."/>
            <person name="Melnick R.L."/>
            <person name="Guiltinan M.J."/>
            <person name="Tyler B.M."/>
            <person name="Meinhardt L.W."/>
            <person name="Bailey B.A."/>
        </authorList>
    </citation>
    <scope>NUCLEOTIDE SEQUENCE [LARGE SCALE GENOMIC DNA]</scope>
    <source>
        <strain evidence="3">sbr112.9</strain>
    </source>
</reference>
<keyword evidence="3" id="KW-1185">Reference proteome</keyword>
<dbReference type="Gene3D" id="3.30.70.270">
    <property type="match status" value="1"/>
</dbReference>
<protein>
    <submittedName>
        <fullName evidence="2">Retrovirus Polyprotein</fullName>
    </submittedName>
</protein>
<dbReference type="InterPro" id="IPR043502">
    <property type="entry name" value="DNA/RNA_pol_sf"/>
</dbReference>
<name>A0A2P4YS50_9STRA</name>
<dbReference type="OrthoDB" id="124617at2759"/>
<evidence type="ECO:0000313" key="2">
    <source>
        <dbReference type="EMBL" id="POM80606.1"/>
    </source>
</evidence>
<evidence type="ECO:0000313" key="3">
    <source>
        <dbReference type="Proteomes" id="UP000237271"/>
    </source>
</evidence>
<dbReference type="SUPFAM" id="SSF56672">
    <property type="entry name" value="DNA/RNA polymerases"/>
    <property type="match status" value="1"/>
</dbReference>
<dbReference type="EMBL" id="NCKW01000370">
    <property type="protein sequence ID" value="POM80606.1"/>
    <property type="molecule type" value="Genomic_DNA"/>
</dbReference>
<dbReference type="PANTHER" id="PTHR33064">
    <property type="entry name" value="POL PROTEIN"/>
    <property type="match status" value="1"/>
</dbReference>
<dbReference type="FunFam" id="3.30.70.270:FF:000020">
    <property type="entry name" value="Transposon Tf2-6 polyprotein-like Protein"/>
    <property type="match status" value="1"/>
</dbReference>
<gene>
    <name evidence="2" type="ORF">PHPALM_1535</name>
</gene>
<dbReference type="InterPro" id="IPR043128">
    <property type="entry name" value="Rev_trsase/Diguanyl_cyclase"/>
</dbReference>
<comment type="caution">
    <text evidence="2">The sequence shown here is derived from an EMBL/GenBank/DDBJ whole genome shotgun (WGS) entry which is preliminary data.</text>
</comment>
<dbReference type="InterPro" id="IPR051320">
    <property type="entry name" value="Viral_Replic_Matur_Polypro"/>
</dbReference>
<accession>A0A2P4YS50</accession>
<evidence type="ECO:0000256" key="1">
    <source>
        <dbReference type="SAM" id="MobiDB-lite"/>
    </source>
</evidence>
<proteinExistence type="predicted"/>
<sequence length="161" mass="18678">MEYLGHDLTSEGIKPTERLVRAIVDFPTPTDDTQVRRFVALAGYYRRFVPEFGTRMAPLTSLLRKSTKWDWGAAQEEAFAWAKAWLSTKPVLIYPDYPLPQIPAKGAVVECRRRKYRTRTGRYVLEFENEKLEPAEQDNDQETKPTTQQKDGPVTKRKTQQ</sequence>
<dbReference type="PANTHER" id="PTHR33064:SF37">
    <property type="entry name" value="RIBONUCLEASE H"/>
    <property type="match status" value="1"/>
</dbReference>
<dbReference type="Proteomes" id="UP000237271">
    <property type="component" value="Unassembled WGS sequence"/>
</dbReference>